<comment type="caution">
    <text evidence="1">The sequence shown here is derived from an EMBL/GenBank/DDBJ whole genome shotgun (WGS) entry which is preliminary data.</text>
</comment>
<organism evidence="1 2">
    <name type="scientific">Caerostris darwini</name>
    <dbReference type="NCBI Taxonomy" id="1538125"/>
    <lineage>
        <taxon>Eukaryota</taxon>
        <taxon>Metazoa</taxon>
        <taxon>Ecdysozoa</taxon>
        <taxon>Arthropoda</taxon>
        <taxon>Chelicerata</taxon>
        <taxon>Arachnida</taxon>
        <taxon>Araneae</taxon>
        <taxon>Araneomorphae</taxon>
        <taxon>Entelegynae</taxon>
        <taxon>Araneoidea</taxon>
        <taxon>Araneidae</taxon>
        <taxon>Caerostris</taxon>
    </lineage>
</organism>
<reference evidence="1 2" key="1">
    <citation type="submission" date="2021-06" db="EMBL/GenBank/DDBJ databases">
        <title>Caerostris darwini draft genome.</title>
        <authorList>
            <person name="Kono N."/>
            <person name="Arakawa K."/>
        </authorList>
    </citation>
    <scope>NUCLEOTIDE SEQUENCE [LARGE SCALE GENOMIC DNA]</scope>
</reference>
<name>A0AAV4ST42_9ARAC</name>
<sequence length="103" mass="12057">MTSFPLYNLFVTAVSDLKYLVSTVLFPVTFSLDKTRMCIECSTRIVRKVSEPMVYFWKLDKHGLKAAVSIFQFVHDKSVGWNVFWVRNWYKSFKCSLSDVISK</sequence>
<gene>
    <name evidence="1" type="ORF">CDAR_98041</name>
</gene>
<evidence type="ECO:0000313" key="2">
    <source>
        <dbReference type="Proteomes" id="UP001054837"/>
    </source>
</evidence>
<accession>A0AAV4ST42</accession>
<protein>
    <submittedName>
        <fullName evidence="1">Uncharacterized protein</fullName>
    </submittedName>
</protein>
<dbReference type="Proteomes" id="UP001054837">
    <property type="component" value="Unassembled WGS sequence"/>
</dbReference>
<dbReference type="EMBL" id="BPLQ01008095">
    <property type="protein sequence ID" value="GIY34773.1"/>
    <property type="molecule type" value="Genomic_DNA"/>
</dbReference>
<keyword evidence="2" id="KW-1185">Reference proteome</keyword>
<dbReference type="AlphaFoldDB" id="A0AAV4ST42"/>
<proteinExistence type="predicted"/>
<evidence type="ECO:0000313" key="1">
    <source>
        <dbReference type="EMBL" id="GIY34773.1"/>
    </source>
</evidence>